<evidence type="ECO:0008006" key="4">
    <source>
        <dbReference type="Google" id="ProtNLM"/>
    </source>
</evidence>
<organism evidence="2 3">
    <name type="scientific">Candidatus Shapirobacteria bacterium CG10_big_fil_rev_8_21_14_0_10_48_15</name>
    <dbReference type="NCBI Taxonomy" id="1974484"/>
    <lineage>
        <taxon>Bacteria</taxon>
        <taxon>Candidatus Shapironibacteriota</taxon>
    </lineage>
</organism>
<name>A0A2M8L7Z6_9BACT</name>
<feature type="non-terminal residue" evidence="2">
    <location>
        <position position="398"/>
    </location>
</feature>
<feature type="transmembrane region" description="Helical" evidence="1">
    <location>
        <begin position="378"/>
        <end position="397"/>
    </location>
</feature>
<dbReference type="EMBL" id="PFEM01000003">
    <property type="protein sequence ID" value="PJE70363.1"/>
    <property type="molecule type" value="Genomic_DNA"/>
</dbReference>
<dbReference type="AlphaFoldDB" id="A0A2M8L7Z6"/>
<comment type="caution">
    <text evidence="2">The sequence shown here is derived from an EMBL/GenBank/DDBJ whole genome shotgun (WGS) entry which is preliminary data.</text>
</comment>
<evidence type="ECO:0000313" key="3">
    <source>
        <dbReference type="Proteomes" id="UP000231579"/>
    </source>
</evidence>
<gene>
    <name evidence="2" type="ORF">COU97_00105</name>
</gene>
<dbReference type="Pfam" id="PF26314">
    <property type="entry name" value="MptA_B_family"/>
    <property type="match status" value="1"/>
</dbReference>
<accession>A0A2M8L7Z6</accession>
<protein>
    <recommendedName>
        <fullName evidence="4">Glycosyltransferase RgtA/B/C/D-like domain-containing protein</fullName>
    </recommendedName>
</protein>
<sequence>MTVMPPLPARAKNILRSPSKCFKKFCGLNSMTFRVNIVKAGWLWLIGGLALFFYSFTQIDLGLTLTRASWWQTVQRAFQQIGYFQRPLSTILYLLILGFLFVFYFLLIRSRGEYSSCPLVPRKGGWATAGAEWLGIWPLIFLTVAILGLAYNAFSYDLFNYIFDAKIVTFYHQNPFQHKALDYPADPMLGFMHWTHRTFPYGPIWLLVSLPISLLGFGKLLPTMILFKALAVASYLGACWLVWKLAAADKKVLAFFAFSPLVVVETLVSGHHDLLMMALALAGFYCLQKKRLWLAWLMLGLSIGIKFATGFLVPVFLWVSWRQYRGKKVAWSQVWWLSFGLMVMAMLMAVYRAEHLMPWYFLYAFPFAALLAKNWLFWLVGIFSLGLLLTYAPFLYYG</sequence>
<dbReference type="GO" id="GO:0016758">
    <property type="term" value="F:hexosyltransferase activity"/>
    <property type="evidence" value="ECO:0007669"/>
    <property type="project" value="InterPro"/>
</dbReference>
<feature type="transmembrane region" description="Helical" evidence="1">
    <location>
        <begin position="333"/>
        <end position="351"/>
    </location>
</feature>
<feature type="transmembrane region" description="Helical" evidence="1">
    <location>
        <begin position="129"/>
        <end position="151"/>
    </location>
</feature>
<reference evidence="3" key="1">
    <citation type="submission" date="2017-09" db="EMBL/GenBank/DDBJ databases">
        <title>Depth-based differentiation of microbial function through sediment-hosted aquifers and enrichment of novel symbionts in the deep terrestrial subsurface.</title>
        <authorList>
            <person name="Probst A.J."/>
            <person name="Ladd B."/>
            <person name="Jarett J.K."/>
            <person name="Geller-Mcgrath D.E."/>
            <person name="Sieber C.M.K."/>
            <person name="Emerson J.B."/>
            <person name="Anantharaman K."/>
            <person name="Thomas B.C."/>
            <person name="Malmstrom R."/>
            <person name="Stieglmeier M."/>
            <person name="Klingl A."/>
            <person name="Woyke T."/>
            <person name="Ryan C.M."/>
            <person name="Banfield J.F."/>
        </authorList>
    </citation>
    <scope>NUCLEOTIDE SEQUENCE [LARGE SCALE GENOMIC DNA]</scope>
</reference>
<dbReference type="Proteomes" id="UP000231579">
    <property type="component" value="Unassembled WGS sequence"/>
</dbReference>
<feature type="transmembrane region" description="Helical" evidence="1">
    <location>
        <begin position="37"/>
        <end position="56"/>
    </location>
</feature>
<keyword evidence="1" id="KW-0812">Transmembrane</keyword>
<feature type="transmembrane region" description="Helical" evidence="1">
    <location>
        <begin position="255"/>
        <end position="287"/>
    </location>
</feature>
<feature type="transmembrane region" description="Helical" evidence="1">
    <location>
        <begin position="225"/>
        <end position="243"/>
    </location>
</feature>
<keyword evidence="1" id="KW-0472">Membrane</keyword>
<keyword evidence="1" id="KW-1133">Transmembrane helix</keyword>
<evidence type="ECO:0000256" key="1">
    <source>
        <dbReference type="SAM" id="Phobius"/>
    </source>
</evidence>
<evidence type="ECO:0000313" key="2">
    <source>
        <dbReference type="EMBL" id="PJE70363.1"/>
    </source>
</evidence>
<dbReference type="GO" id="GO:0005886">
    <property type="term" value="C:plasma membrane"/>
    <property type="evidence" value="ECO:0007669"/>
    <property type="project" value="UniProtKB-SubCell"/>
</dbReference>
<feature type="transmembrane region" description="Helical" evidence="1">
    <location>
        <begin position="198"/>
        <end position="218"/>
    </location>
</feature>
<feature type="transmembrane region" description="Helical" evidence="1">
    <location>
        <begin position="90"/>
        <end position="108"/>
    </location>
</feature>
<proteinExistence type="predicted"/>
<feature type="transmembrane region" description="Helical" evidence="1">
    <location>
        <begin position="294"/>
        <end position="321"/>
    </location>
</feature>